<comment type="caution">
    <text evidence="4">The sequence shown here is derived from an EMBL/GenBank/DDBJ whole genome shotgun (WGS) entry which is preliminary data.</text>
</comment>
<feature type="region of interest" description="Disordered" evidence="2">
    <location>
        <begin position="601"/>
        <end position="664"/>
    </location>
</feature>
<feature type="region of interest" description="Disordered" evidence="2">
    <location>
        <begin position="480"/>
        <end position="582"/>
    </location>
</feature>
<evidence type="ECO:0000256" key="2">
    <source>
        <dbReference type="SAM" id="MobiDB-lite"/>
    </source>
</evidence>
<reference evidence="4 5" key="1">
    <citation type="submission" date="2015-12" db="EMBL/GenBank/DDBJ databases">
        <title>Draft genome sequence of Streptomyces silvensis ATCC 53525, a producer of novel hormone antagonists.</title>
        <authorList>
            <person name="Johnston C.W."/>
            <person name="Li Y."/>
            <person name="Magarvey N.A."/>
        </authorList>
    </citation>
    <scope>NUCLEOTIDE SEQUENCE [LARGE SCALE GENOMIC DNA]</scope>
    <source>
        <strain evidence="4 5">ATCC 53525</strain>
    </source>
</reference>
<feature type="compositionally biased region" description="Low complexity" evidence="2">
    <location>
        <begin position="480"/>
        <end position="490"/>
    </location>
</feature>
<dbReference type="RefSeq" id="WP_058849518.1">
    <property type="nucleotide sequence ID" value="NZ_LOCL01000039.1"/>
</dbReference>
<gene>
    <name evidence="4" type="ORF">AT728_16770</name>
</gene>
<keyword evidence="1" id="KW-0175">Coiled coil</keyword>
<feature type="compositionally biased region" description="Low complexity" evidence="2">
    <location>
        <begin position="626"/>
        <end position="664"/>
    </location>
</feature>
<dbReference type="OrthoDB" id="4334684at2"/>
<accession>A0A0W7WZP1</accession>
<evidence type="ECO:0000313" key="5">
    <source>
        <dbReference type="Proteomes" id="UP000054804"/>
    </source>
</evidence>
<feature type="compositionally biased region" description="Basic and acidic residues" evidence="2">
    <location>
        <begin position="896"/>
        <end position="913"/>
    </location>
</feature>
<feature type="region of interest" description="Disordered" evidence="2">
    <location>
        <begin position="896"/>
        <end position="994"/>
    </location>
</feature>
<organism evidence="4 5">
    <name type="scientific">Streptomyces silvensis</name>
    <dbReference type="NCBI Taxonomy" id="1765722"/>
    <lineage>
        <taxon>Bacteria</taxon>
        <taxon>Bacillati</taxon>
        <taxon>Actinomycetota</taxon>
        <taxon>Actinomycetes</taxon>
        <taxon>Kitasatosporales</taxon>
        <taxon>Streptomycetaceae</taxon>
        <taxon>Streptomyces</taxon>
    </lineage>
</organism>
<feature type="compositionally biased region" description="Basic and acidic residues" evidence="2">
    <location>
        <begin position="609"/>
        <end position="625"/>
    </location>
</feature>
<feature type="compositionally biased region" description="Basic and acidic residues" evidence="2">
    <location>
        <begin position="503"/>
        <end position="541"/>
    </location>
</feature>
<evidence type="ECO:0000256" key="3">
    <source>
        <dbReference type="SAM" id="SignalP"/>
    </source>
</evidence>
<protein>
    <recommendedName>
        <fullName evidence="6">Methyl-accepting transducer domain-containing protein</fullName>
    </recommendedName>
</protein>
<sequence>MPRFRSLLRNVTITVTVVTAGSLVMSAANATPLPVRTAQSADGDDSDGRSDLGSEARFDRCWAGFALHQAGPETKGDLAKALAGSEKDLHTTLDGWQVGLGALEPAQKRDEEALKAYVGKWKSLHSDWENTVKPLAKSYYGSSDLWHSPEFDAQLVTYLTSSPDPRKNPLHYTPPPGKAAMDQADKVAAERGGDQDFAFGLMRDSASADDIRMFLQYGGFLTQAPAEGSVEERLEIEAVKERWAGCDHSGPYDPFKVLDPVVGTAHMEWQTELASQAKPRADIVDAEIATTKELRTATTSMVESLGNAWVADSVLRWQKYWAGQPKDNILRPAPAVFAKAKAALAVAQIDAAADAKAAAAAASRAKSQVAKVSTAQDDAAKIATAAHTPVGRGLAHAQQSAQVAKASSAAVEAASKATATAANATKATVADSNALAARAETEAHAVQAQFRRVAAQEAAAQAKAAKEAAAQQAKEAAQNAKKAKAAQTTAEEAEQTARTWAGEAKKQRGIAEAEKDNAARERATAASERKKAGEAESRAQSEKTAASTARGDADAAGSRAATKRREAEQAEHRAYLARDEAVRAEREKKAAESRAAALEAAVAADDGSEAAKETRAAAKEARTAADEAAGAATRARSAADDASTAAINARAAATRADAAAKRSQAAADRARHAYAKTHAAAQKAHSAAADAIDAAAAASKNADTAETKAKEAQAAAVRARKNATAAKDEADKATAWAVKTAGYAQAAGLAATAARDTAGEVIKPANEAISLGAPYRQTDSSAGFAVLVGQTSKTMAEQQATAATAKEKEASRAAVEAKALAARAQGDAKLAAEAASAAASDALEALRHAAAARASAKDAAESAAAAKRADDNAQKYDAQAGTDAFKAGDAANDARVEAAGADREATDAERDAASARTAADDAEADAAGADRSATQAERDATAAETSAKNADGAAKEADAAADRAEEEWRKRVEAERAKRVDAGSPDTGPDLSGDEEAMLREICGQQCVDDFRAAKNLAAQDIVDWIKENGGQILLEVFGVDNVVKCVKTREIESCLWALVDLGSIVLGVTKAPAVAKAIVRVASGIDKFFESTSKAKRTLDRFRKTIDKAKKDGVKPKPPCATKPAGASRATAAKFAAAASGWKLPCGVELPELDDRALDNIRDYHFPGGTMTNRTKGQFHAEMTDSDLQAIFEKGMNDPKDFVENKDRYFEKEFSYTGAGYSSAVRGGNTTDTVMLVISKYGDVITMYPV</sequence>
<feature type="signal peptide" evidence="3">
    <location>
        <begin position="1"/>
        <end position="30"/>
    </location>
</feature>
<dbReference type="Proteomes" id="UP000054804">
    <property type="component" value="Unassembled WGS sequence"/>
</dbReference>
<keyword evidence="3" id="KW-0732">Signal</keyword>
<feature type="chain" id="PRO_5006936892" description="Methyl-accepting transducer domain-containing protein" evidence="3">
    <location>
        <begin position="31"/>
        <end position="1251"/>
    </location>
</feature>
<dbReference type="EMBL" id="LOCL01000039">
    <property type="protein sequence ID" value="KUF16028.1"/>
    <property type="molecule type" value="Genomic_DNA"/>
</dbReference>
<feature type="compositionally biased region" description="Basic and acidic residues" evidence="2">
    <location>
        <begin position="953"/>
        <end position="981"/>
    </location>
</feature>
<dbReference type="AlphaFoldDB" id="A0A0W7WZP1"/>
<dbReference type="STRING" id="1765722.AT728_16770"/>
<proteinExistence type="predicted"/>
<evidence type="ECO:0008006" key="6">
    <source>
        <dbReference type="Google" id="ProtNLM"/>
    </source>
</evidence>
<feature type="compositionally biased region" description="Basic and acidic residues" evidence="2">
    <location>
        <begin position="563"/>
        <end position="582"/>
    </location>
</feature>
<feature type="coiled-coil region" evidence="1">
    <location>
        <begin position="695"/>
        <end position="729"/>
    </location>
</feature>
<keyword evidence="5" id="KW-1185">Reference proteome</keyword>
<name>A0A0W7WZP1_9ACTN</name>
<evidence type="ECO:0000313" key="4">
    <source>
        <dbReference type="EMBL" id="KUF16028.1"/>
    </source>
</evidence>
<evidence type="ECO:0000256" key="1">
    <source>
        <dbReference type="SAM" id="Coils"/>
    </source>
</evidence>
<feature type="compositionally biased region" description="Low complexity" evidence="2">
    <location>
        <begin position="544"/>
        <end position="560"/>
    </location>
</feature>